<proteinExistence type="predicted"/>
<dbReference type="EMBL" id="WWBZ02000051">
    <property type="protein sequence ID" value="KAF4304175.1"/>
    <property type="molecule type" value="Genomic_DNA"/>
</dbReference>
<keyword evidence="3" id="KW-1185">Reference proteome</keyword>
<gene>
    <name evidence="2" type="ORF">GTA08_BOTSDO08540</name>
</gene>
<protein>
    <submittedName>
        <fullName evidence="2">Uncharacterized protein</fullName>
    </submittedName>
</protein>
<evidence type="ECO:0000313" key="2">
    <source>
        <dbReference type="EMBL" id="KAF4304175.1"/>
    </source>
</evidence>
<accession>A0A8H4IME6</accession>
<organism evidence="2 3">
    <name type="scientific">Botryosphaeria dothidea</name>
    <dbReference type="NCBI Taxonomy" id="55169"/>
    <lineage>
        <taxon>Eukaryota</taxon>
        <taxon>Fungi</taxon>
        <taxon>Dikarya</taxon>
        <taxon>Ascomycota</taxon>
        <taxon>Pezizomycotina</taxon>
        <taxon>Dothideomycetes</taxon>
        <taxon>Dothideomycetes incertae sedis</taxon>
        <taxon>Botryosphaeriales</taxon>
        <taxon>Botryosphaeriaceae</taxon>
        <taxon>Botryosphaeria</taxon>
    </lineage>
</organism>
<dbReference type="GO" id="GO:0016747">
    <property type="term" value="F:acyltransferase activity, transferring groups other than amino-acyl groups"/>
    <property type="evidence" value="ECO:0007669"/>
    <property type="project" value="InterPro"/>
</dbReference>
<dbReference type="OrthoDB" id="329835at2759"/>
<evidence type="ECO:0000313" key="3">
    <source>
        <dbReference type="Proteomes" id="UP000572817"/>
    </source>
</evidence>
<name>A0A8H4IME6_9PEZI</name>
<dbReference type="InterPro" id="IPR011141">
    <property type="entry name" value="Polyketide_synthase_type-III"/>
</dbReference>
<comment type="caution">
    <text evidence="2">The sequence shown here is derived from an EMBL/GenBank/DDBJ whole genome shotgun (WGS) entry which is preliminary data.</text>
</comment>
<dbReference type="Proteomes" id="UP000572817">
    <property type="component" value="Unassembled WGS sequence"/>
</dbReference>
<dbReference type="InterPro" id="IPR016039">
    <property type="entry name" value="Thiolase-like"/>
</dbReference>
<dbReference type="Gene3D" id="3.40.47.10">
    <property type="match status" value="1"/>
</dbReference>
<evidence type="ECO:0000256" key="1">
    <source>
        <dbReference type="ARBA" id="ARBA00022679"/>
    </source>
</evidence>
<sequence>MGSLGSQPSTPPGLYITGLAGKYPSFHLSPESLESFAKQCYDVDTPANTGTSSFRKLFAINRTSSISSRPSILPSDSPFLLRSPPPSTADLDALLRRDAVDLAAQACTAALHELGVAPAEITHSVAVTCTNAGNPGYDALVAQAIGLAPGAERALLHEPTRRAARVLVFAVEACTANGRCSLGEVAVATELSNVAPVLFSGGAAALVLCNELAVGAAERAVFELQDWRCETLPGTSGEMGFLTDPLGEKEHA</sequence>
<dbReference type="PANTHER" id="PTHR11877:SF46">
    <property type="entry name" value="TYPE III POLYKETIDE SYNTHASE A"/>
    <property type="match status" value="1"/>
</dbReference>
<dbReference type="PANTHER" id="PTHR11877">
    <property type="entry name" value="HYDROXYMETHYLGLUTARYL-COA SYNTHASE"/>
    <property type="match status" value="1"/>
</dbReference>
<dbReference type="SUPFAM" id="SSF53901">
    <property type="entry name" value="Thiolase-like"/>
    <property type="match status" value="1"/>
</dbReference>
<dbReference type="GO" id="GO:0030639">
    <property type="term" value="P:polyketide biosynthetic process"/>
    <property type="evidence" value="ECO:0007669"/>
    <property type="project" value="TreeGrafter"/>
</dbReference>
<reference evidence="2" key="1">
    <citation type="submission" date="2020-04" db="EMBL/GenBank/DDBJ databases">
        <title>Genome Assembly and Annotation of Botryosphaeria dothidea sdau 11-99, a Latent Pathogen of Apple Fruit Ring Rot in China.</title>
        <authorList>
            <person name="Yu C."/>
            <person name="Diao Y."/>
            <person name="Lu Q."/>
            <person name="Zhao J."/>
            <person name="Cui S."/>
            <person name="Peng C."/>
            <person name="He B."/>
            <person name="Liu H."/>
        </authorList>
    </citation>
    <scope>NUCLEOTIDE SEQUENCE [LARGE SCALE GENOMIC DNA]</scope>
    <source>
        <strain evidence="2">Sdau11-99</strain>
    </source>
</reference>
<dbReference type="AlphaFoldDB" id="A0A8H4IME6"/>
<keyword evidence="1" id="KW-0808">Transferase</keyword>